<dbReference type="EMBL" id="WIJV01000012">
    <property type="protein sequence ID" value="MQP82660.1"/>
    <property type="molecule type" value="Genomic_DNA"/>
</dbReference>
<name>A0A0F2DBS3_STRMT</name>
<dbReference type="PATRIC" id="fig|28037.212.peg.801"/>
<reference evidence="3 5" key="2">
    <citation type="submission" date="2019-10" db="EMBL/GenBank/DDBJ databases">
        <title>Streptococcus mitis of the oral and urogenital tracts.</title>
        <authorList>
            <person name="Price T."/>
            <person name="Mores C.R."/>
            <person name="Putonti C."/>
            <person name="Wolfe A.J."/>
        </authorList>
    </citation>
    <scope>NUCLEOTIDE SEQUENCE [LARGE SCALE GENOMIC DNA]</scope>
    <source>
        <strain evidence="3 5">SM39</strain>
    </source>
</reference>
<gene>
    <name evidence="2" type="primary">cps2B</name>
    <name evidence="3" type="ORF">GEZ78_03470</name>
    <name evidence="2" type="ORF">TZ90_00834</name>
</gene>
<evidence type="ECO:0000256" key="1">
    <source>
        <dbReference type="SAM" id="Phobius"/>
    </source>
</evidence>
<dbReference type="Proteomes" id="UP000436302">
    <property type="component" value="Unassembled WGS sequence"/>
</dbReference>
<keyword evidence="1" id="KW-1133">Transmembrane helix</keyword>
<keyword evidence="1" id="KW-0472">Membrane</keyword>
<keyword evidence="1" id="KW-0812">Transmembrane</keyword>
<feature type="transmembrane region" description="Helical" evidence="1">
    <location>
        <begin position="20"/>
        <end position="45"/>
    </location>
</feature>
<dbReference type="RefSeq" id="WP_045611656.1">
    <property type="nucleotide sequence ID" value="NZ_CAMHLM010000001.1"/>
</dbReference>
<dbReference type="PANTHER" id="PTHR32309:SF31">
    <property type="entry name" value="CAPSULAR EXOPOLYSACCHARIDE FAMILY"/>
    <property type="match status" value="1"/>
</dbReference>
<evidence type="ECO:0000313" key="5">
    <source>
        <dbReference type="Proteomes" id="UP000436302"/>
    </source>
</evidence>
<sequence>MTIFNKNINRVFSLIKSKLLFLLLFTIVGTTAVGLYTVFIISPIYSVSSKLIMKNTSSQTNGQNNDAQTIEAINLFQRQAKTYLEIADLPPVKDETNKALSLSPDEISKIKSVKLTNDSGSQLVTITVRGLDRNLAERYIKEYVSQYKKFTADRLGRDNLSVVTEALGSDSPVYPVLWKNLLVSILVFSFVGFNVIFIKYVLSDSIDSYEDLEELVGTPVLGMIPTIERKRRGE</sequence>
<evidence type="ECO:0000313" key="3">
    <source>
        <dbReference type="EMBL" id="MQP82660.1"/>
    </source>
</evidence>
<evidence type="ECO:0000313" key="2">
    <source>
        <dbReference type="EMBL" id="KJQ68467.1"/>
    </source>
</evidence>
<dbReference type="PANTHER" id="PTHR32309">
    <property type="entry name" value="TYROSINE-PROTEIN KINASE"/>
    <property type="match status" value="1"/>
</dbReference>
<feature type="transmembrane region" description="Helical" evidence="1">
    <location>
        <begin position="181"/>
        <end position="202"/>
    </location>
</feature>
<protein>
    <submittedName>
        <fullName evidence="2">Chain length determinant protein</fullName>
    </submittedName>
    <submittedName>
        <fullName evidence="3">Chain-length determining protein</fullName>
    </submittedName>
</protein>
<accession>A0A0F2DBS3</accession>
<dbReference type="InterPro" id="IPR050445">
    <property type="entry name" value="Bact_polysacc_biosynth/exp"/>
</dbReference>
<dbReference type="AlphaFoldDB" id="A0A0F2DBS3"/>
<dbReference type="GeneID" id="93739661"/>
<organism evidence="2 4">
    <name type="scientific">Streptococcus mitis</name>
    <dbReference type="NCBI Taxonomy" id="28037"/>
    <lineage>
        <taxon>Bacteria</taxon>
        <taxon>Bacillati</taxon>
        <taxon>Bacillota</taxon>
        <taxon>Bacilli</taxon>
        <taxon>Lactobacillales</taxon>
        <taxon>Streptococcaceae</taxon>
        <taxon>Streptococcus</taxon>
        <taxon>Streptococcus mitis group</taxon>
    </lineage>
</organism>
<evidence type="ECO:0000313" key="4">
    <source>
        <dbReference type="Proteomes" id="UP000033538"/>
    </source>
</evidence>
<dbReference type="EMBL" id="JYGP01000002">
    <property type="protein sequence ID" value="KJQ68467.1"/>
    <property type="molecule type" value="Genomic_DNA"/>
</dbReference>
<comment type="caution">
    <text evidence="2">The sequence shown here is derived from an EMBL/GenBank/DDBJ whole genome shotgun (WGS) entry which is preliminary data.</text>
</comment>
<dbReference type="Proteomes" id="UP000033538">
    <property type="component" value="Unassembled WGS sequence"/>
</dbReference>
<reference evidence="2 4" key="1">
    <citation type="submission" date="2015-02" db="EMBL/GenBank/DDBJ databases">
        <title>Evolution of amylase-binding proteins of oral streptococcal species.</title>
        <authorList>
            <person name="Haase E.M."/>
        </authorList>
    </citation>
    <scope>NUCLEOTIDE SEQUENCE [LARGE SCALE GENOMIC DNA]</scope>
    <source>
        <strain evidence="2 4">OT25</strain>
    </source>
</reference>
<proteinExistence type="predicted"/>